<protein>
    <submittedName>
        <fullName evidence="1">Uncharacterized protein</fullName>
    </submittedName>
</protein>
<dbReference type="EMBL" id="GBRH01283100">
    <property type="protein sequence ID" value="JAD14795.1"/>
    <property type="molecule type" value="Transcribed_RNA"/>
</dbReference>
<reference evidence="1" key="1">
    <citation type="submission" date="2014-09" db="EMBL/GenBank/DDBJ databases">
        <authorList>
            <person name="Magalhaes I.L.F."/>
            <person name="Oliveira U."/>
            <person name="Santos F.R."/>
            <person name="Vidigal T.H.D.A."/>
            <person name="Brescovit A.D."/>
            <person name="Santos A.J."/>
        </authorList>
    </citation>
    <scope>NUCLEOTIDE SEQUENCE</scope>
    <source>
        <tissue evidence="1">Shoot tissue taken approximately 20 cm above the soil surface</tissue>
    </source>
</reference>
<reference evidence="1" key="2">
    <citation type="journal article" date="2015" name="Data Brief">
        <title>Shoot transcriptome of the giant reed, Arundo donax.</title>
        <authorList>
            <person name="Barrero R.A."/>
            <person name="Guerrero F.D."/>
            <person name="Moolhuijzen P."/>
            <person name="Goolsby J.A."/>
            <person name="Tidwell J."/>
            <person name="Bellgard S.E."/>
            <person name="Bellgard M.I."/>
        </authorList>
    </citation>
    <scope>NUCLEOTIDE SEQUENCE</scope>
    <source>
        <tissue evidence="1">Shoot tissue taken approximately 20 cm above the soil surface</tissue>
    </source>
</reference>
<organism evidence="1">
    <name type="scientific">Arundo donax</name>
    <name type="common">Giant reed</name>
    <name type="synonym">Donax arundinaceus</name>
    <dbReference type="NCBI Taxonomy" id="35708"/>
    <lineage>
        <taxon>Eukaryota</taxon>
        <taxon>Viridiplantae</taxon>
        <taxon>Streptophyta</taxon>
        <taxon>Embryophyta</taxon>
        <taxon>Tracheophyta</taxon>
        <taxon>Spermatophyta</taxon>
        <taxon>Magnoliopsida</taxon>
        <taxon>Liliopsida</taxon>
        <taxon>Poales</taxon>
        <taxon>Poaceae</taxon>
        <taxon>PACMAD clade</taxon>
        <taxon>Arundinoideae</taxon>
        <taxon>Arundineae</taxon>
        <taxon>Arundo</taxon>
    </lineage>
</organism>
<sequence length="45" mass="5383">MGLFHGYHTRVHIDVSRYRSNAFCSDQIDHHKLGKLFLECVYERC</sequence>
<proteinExistence type="predicted"/>
<name>A0A0A8XQD1_ARUDO</name>
<dbReference type="AlphaFoldDB" id="A0A0A8XQD1"/>
<evidence type="ECO:0000313" key="1">
    <source>
        <dbReference type="EMBL" id="JAD14795.1"/>
    </source>
</evidence>
<accession>A0A0A8XQD1</accession>